<dbReference type="SUPFAM" id="SSF52540">
    <property type="entry name" value="P-loop containing nucleoside triphosphate hydrolases"/>
    <property type="match status" value="1"/>
</dbReference>
<protein>
    <recommendedName>
        <fullName evidence="2">SNF2 N-terminal domain-containing protein</fullName>
    </recommendedName>
</protein>
<keyword evidence="1" id="KW-0547">Nucleotide-binding</keyword>
<evidence type="ECO:0000313" key="4">
    <source>
        <dbReference type="Proteomes" id="UP000694388"/>
    </source>
</evidence>
<dbReference type="Gene3D" id="3.40.50.10810">
    <property type="entry name" value="Tandem AAA-ATPase domain"/>
    <property type="match status" value="1"/>
</dbReference>
<keyword evidence="1" id="KW-0347">Helicase</keyword>
<keyword evidence="1" id="KW-0067">ATP-binding</keyword>
<dbReference type="Ensembl" id="ENSEBUT00000026731.1">
    <property type="protein sequence ID" value="ENSEBUP00000026155.1"/>
    <property type="gene ID" value="ENSEBUG00000016111.1"/>
</dbReference>
<proteinExistence type="predicted"/>
<feature type="domain" description="SNF2 N-terminal" evidence="2">
    <location>
        <begin position="128"/>
        <end position="197"/>
    </location>
</feature>
<dbReference type="InterPro" id="IPR000330">
    <property type="entry name" value="SNF2_N"/>
</dbReference>
<dbReference type="GO" id="GO:0015616">
    <property type="term" value="F:DNA translocase activity"/>
    <property type="evidence" value="ECO:0007669"/>
    <property type="project" value="TreeGrafter"/>
</dbReference>
<dbReference type="PANTHER" id="PTHR45629:SF7">
    <property type="entry name" value="DNA EXCISION REPAIR PROTEIN ERCC-6-RELATED"/>
    <property type="match status" value="1"/>
</dbReference>
<evidence type="ECO:0000313" key="3">
    <source>
        <dbReference type="Ensembl" id="ENSEBUP00000026155.1"/>
    </source>
</evidence>
<sequence length="241" mass="27818">MVQPLSVARPSLVRVRTVRMGVHQACAARIDRIRFLFVSIENIEEEFPFTPSVQKAKEEARIGNLAESLHHLRVAYRISPTEKIKNNIYALEEAVKMNEEVVEGDEFVNILDSGFLLYHELHDKLYPYQREGIVWLYTRHCEQRRGCILADDMGLGKTIQVVSFLSGMYDADKVQSVLIVMPTTLISNWKSEFQMWKCVASSSAQSFRLMLSCLYSIVYSHQFVEVKDWLCVFCEESVSYC</sequence>
<dbReference type="GO" id="GO:0004386">
    <property type="term" value="F:helicase activity"/>
    <property type="evidence" value="ECO:0007669"/>
    <property type="project" value="UniProtKB-KW"/>
</dbReference>
<reference evidence="3" key="1">
    <citation type="submission" date="2025-08" db="UniProtKB">
        <authorList>
            <consortium name="Ensembl"/>
        </authorList>
    </citation>
    <scope>IDENTIFICATION</scope>
</reference>
<dbReference type="GO" id="GO:0005524">
    <property type="term" value="F:ATP binding"/>
    <property type="evidence" value="ECO:0007669"/>
    <property type="project" value="InterPro"/>
</dbReference>
<reference evidence="3" key="2">
    <citation type="submission" date="2025-09" db="UniProtKB">
        <authorList>
            <consortium name="Ensembl"/>
        </authorList>
    </citation>
    <scope>IDENTIFICATION</scope>
</reference>
<dbReference type="Proteomes" id="UP000694388">
    <property type="component" value="Unplaced"/>
</dbReference>
<dbReference type="InterPro" id="IPR027417">
    <property type="entry name" value="P-loop_NTPase"/>
</dbReference>
<evidence type="ECO:0000256" key="1">
    <source>
        <dbReference type="ARBA" id="ARBA00022806"/>
    </source>
</evidence>
<organism evidence="3 4">
    <name type="scientific">Eptatretus burgeri</name>
    <name type="common">Inshore hagfish</name>
    <dbReference type="NCBI Taxonomy" id="7764"/>
    <lineage>
        <taxon>Eukaryota</taxon>
        <taxon>Metazoa</taxon>
        <taxon>Chordata</taxon>
        <taxon>Craniata</taxon>
        <taxon>Vertebrata</taxon>
        <taxon>Cyclostomata</taxon>
        <taxon>Myxini</taxon>
        <taxon>Myxiniformes</taxon>
        <taxon>Myxinidae</taxon>
        <taxon>Eptatretinae</taxon>
        <taxon>Eptatretus</taxon>
    </lineage>
</organism>
<dbReference type="InterPro" id="IPR038718">
    <property type="entry name" value="SNF2-like_sf"/>
</dbReference>
<evidence type="ECO:0000259" key="2">
    <source>
        <dbReference type="Pfam" id="PF00176"/>
    </source>
</evidence>
<dbReference type="AlphaFoldDB" id="A0A8C4R7U1"/>
<keyword evidence="4" id="KW-1185">Reference proteome</keyword>
<accession>A0A8C4R7U1</accession>
<dbReference type="InterPro" id="IPR050496">
    <property type="entry name" value="SNF2_RAD54_helicase_repair"/>
</dbReference>
<name>A0A8C4R7U1_EPTBU</name>
<dbReference type="GeneTree" id="ENSGT00940000156837"/>
<dbReference type="Pfam" id="PF00176">
    <property type="entry name" value="SNF2-rel_dom"/>
    <property type="match status" value="1"/>
</dbReference>
<dbReference type="PANTHER" id="PTHR45629">
    <property type="entry name" value="SNF2/RAD54 FAMILY MEMBER"/>
    <property type="match status" value="1"/>
</dbReference>
<keyword evidence="1" id="KW-0378">Hydrolase</keyword>